<dbReference type="NCBIfam" id="NF037940">
    <property type="entry name" value="PKS_MbtD"/>
    <property type="match status" value="1"/>
</dbReference>
<dbReference type="SUPFAM" id="SSF52151">
    <property type="entry name" value="FabD/lysophospholipase-like"/>
    <property type="match status" value="1"/>
</dbReference>
<dbReference type="InterPro" id="IPR036291">
    <property type="entry name" value="NAD(P)-bd_dom_sf"/>
</dbReference>
<dbReference type="PROSITE" id="PS50075">
    <property type="entry name" value="CARRIER"/>
    <property type="match status" value="1"/>
</dbReference>
<dbReference type="KEGG" id="mdx:BTO20_12355"/>
<dbReference type="OrthoDB" id="9778690at2"/>
<feature type="domain" description="Carrier" evidence="6">
    <location>
        <begin position="895"/>
        <end position="970"/>
    </location>
</feature>
<dbReference type="InterPro" id="IPR016036">
    <property type="entry name" value="Malonyl_transacylase_ACP-bd"/>
</dbReference>
<dbReference type="InterPro" id="IPR009081">
    <property type="entry name" value="PP-bd_ACP"/>
</dbReference>
<dbReference type="InterPro" id="IPR013968">
    <property type="entry name" value="PKS_KR"/>
</dbReference>
<proteinExistence type="predicted"/>
<dbReference type="SUPFAM" id="SSF51735">
    <property type="entry name" value="NAD(P)-binding Rossmann-fold domains"/>
    <property type="match status" value="2"/>
</dbReference>
<evidence type="ECO:0000259" key="6">
    <source>
        <dbReference type="PROSITE" id="PS50075"/>
    </source>
</evidence>
<dbReference type="InterPro" id="IPR016035">
    <property type="entry name" value="Acyl_Trfase/lysoPLipase"/>
</dbReference>
<reference evidence="7 8" key="1">
    <citation type="submission" date="2017-04" db="EMBL/GenBank/DDBJ databases">
        <title>Whole Genome Sequence of 1,4-Dioxane Degrading Bacterium Mycobacterium dioxanotrophicus PH-06.</title>
        <authorList>
            <person name="He Y."/>
        </authorList>
    </citation>
    <scope>NUCLEOTIDE SEQUENCE [LARGE SCALE GENOMIC DNA]</scope>
    <source>
        <strain evidence="7 8">PH-06</strain>
    </source>
</reference>
<evidence type="ECO:0000256" key="5">
    <source>
        <dbReference type="ARBA" id="ARBA00023268"/>
    </source>
</evidence>
<dbReference type="GO" id="GO:0071770">
    <property type="term" value="P:DIM/DIP cell wall layer assembly"/>
    <property type="evidence" value="ECO:0007669"/>
    <property type="project" value="TreeGrafter"/>
</dbReference>
<dbReference type="Pfam" id="PF00550">
    <property type="entry name" value="PP-binding"/>
    <property type="match status" value="1"/>
</dbReference>
<dbReference type="CDD" id="cd05274">
    <property type="entry name" value="KR_FAS_SDR_x"/>
    <property type="match status" value="1"/>
</dbReference>
<evidence type="ECO:0000313" key="7">
    <source>
        <dbReference type="EMBL" id="ART69269.1"/>
    </source>
</evidence>
<organism evidence="7 8">
    <name type="scientific">Mycobacterium dioxanotrophicus</name>
    <dbReference type="NCBI Taxonomy" id="482462"/>
    <lineage>
        <taxon>Bacteria</taxon>
        <taxon>Bacillati</taxon>
        <taxon>Actinomycetota</taxon>
        <taxon>Actinomycetes</taxon>
        <taxon>Mycobacteriales</taxon>
        <taxon>Mycobacteriaceae</taxon>
        <taxon>Mycobacterium</taxon>
    </lineage>
</organism>
<dbReference type="SMART" id="SM00827">
    <property type="entry name" value="PKS_AT"/>
    <property type="match status" value="1"/>
</dbReference>
<dbReference type="SMART" id="SM00822">
    <property type="entry name" value="PKS_KR"/>
    <property type="match status" value="1"/>
</dbReference>
<name>A0A1Y0C251_9MYCO</name>
<keyword evidence="5" id="KW-0511">Multifunctional enzyme</keyword>
<dbReference type="InterPro" id="IPR001227">
    <property type="entry name" value="Ac_transferase_dom_sf"/>
</dbReference>
<dbReference type="AlphaFoldDB" id="A0A1Y0C251"/>
<dbReference type="SMART" id="SM00823">
    <property type="entry name" value="PKS_PP"/>
    <property type="match status" value="1"/>
</dbReference>
<keyword evidence="3" id="KW-0808">Transferase</keyword>
<gene>
    <name evidence="7" type="ORF">BTO20_12355</name>
</gene>
<sequence length="977" mass="102178">MNGFPDGRVPVLLSAHAPDLVEQDAAAVLRYLDTRPAATSSDVAHTLLRTRRLRRHRALLRAADRDELLDALRALAGGEDHPLVTRSAGSGSQHGNSQPRVAFVFPGQGSQWPSMGVEAYAGLVDYRAEADTCAAAFGAAGAASPLDYLLAPAAADTNDFSQVQIQGAQFVHGVALARVWLSCGVLPDITVGHSLGEIGAAYLAGVITLPEAVAVVVARATVLDRLTGPYRVAVLGITADAANEVIAATPGWLELSVVNSRASVAISGDATAVAAAVRTVTGNGSFAKEIEMWFPAHTTALDGVRAELESLLPDGEFADSAVQFIGSATADVVPAGTDFADYWYTNLRSPVRFDRAIGTAIRRGARIFVELSAHPALLFAMGDLLDDADMAGGPAVTVGSGRRDEPLTEQMAANIATAALADPDFRWADLLDAAKPLPDFPFAPMRAEHLWARPQPLPPLPGLTVATEQWQEQGAVPAVPGVRRAAVLDLGDGGQASTLLRAAVDSSSSVRSVAAPDADLLIVIAPDLRADAAGAATELSRRVDEGLLGYPDAITTDTRDVWLVTLGGELPGAAALAAMHRSVGYEHPDQNFHRLDLPADLHPAVAASAVTAMLGDGGDLAVRDDGHGPVLLRRTMRDEFPEAPTWSADSGVFDDVVITGIGAVGLHYARYLAEHGARRIVLLSRRGMDAGRLAELAAPHDVEIVAPACDITDPAQVSAVAAELAGGGASLVIHTAASATIAARREITGTAVRDTFAAKVGGAANLIAAWPLRPDARILLCSSVSGLWGGHGHAAYAAANRMLDGLAAELRTAGRHCTSARWGLWPGSGIISAEEIERVQRSGLQPMDPGRAVEASLRDHVGDPLIFTADADRLRTFLGTEDRAETRISEPPTQTDTTAAMRVALGSVLKLADTTRLDLDASLLDLGVDSLLALDLRKKLKKATGCAVPLATILGGASASELIEHLDRSEKETLSRD</sequence>
<dbReference type="GO" id="GO:0006633">
    <property type="term" value="P:fatty acid biosynthetic process"/>
    <property type="evidence" value="ECO:0007669"/>
    <property type="project" value="TreeGrafter"/>
</dbReference>
<keyword evidence="4" id="KW-0521">NADP</keyword>
<dbReference type="PROSITE" id="PS00012">
    <property type="entry name" value="PHOSPHOPANTETHEINE"/>
    <property type="match status" value="1"/>
</dbReference>
<dbReference type="EMBL" id="CP020809">
    <property type="protein sequence ID" value="ART69269.1"/>
    <property type="molecule type" value="Genomic_DNA"/>
</dbReference>
<dbReference type="Pfam" id="PF08659">
    <property type="entry name" value="KR"/>
    <property type="match status" value="1"/>
</dbReference>
<dbReference type="Proteomes" id="UP000195331">
    <property type="component" value="Chromosome"/>
</dbReference>
<dbReference type="PANTHER" id="PTHR43775">
    <property type="entry name" value="FATTY ACID SYNTHASE"/>
    <property type="match status" value="1"/>
</dbReference>
<evidence type="ECO:0000256" key="4">
    <source>
        <dbReference type="ARBA" id="ARBA00022857"/>
    </source>
</evidence>
<dbReference type="Gene3D" id="3.40.50.720">
    <property type="entry name" value="NAD(P)-binding Rossmann-like Domain"/>
    <property type="match status" value="1"/>
</dbReference>
<dbReference type="Gene3D" id="3.40.366.10">
    <property type="entry name" value="Malonyl-Coenzyme A Acyl Carrier Protein, domain 2"/>
    <property type="match status" value="1"/>
</dbReference>
<keyword evidence="8" id="KW-1185">Reference proteome</keyword>
<dbReference type="InterPro" id="IPR050091">
    <property type="entry name" value="PKS_NRPS_Biosynth_Enz"/>
</dbReference>
<dbReference type="RefSeq" id="WP_087076231.1">
    <property type="nucleotide sequence ID" value="NZ_CP020809.1"/>
</dbReference>
<evidence type="ECO:0000313" key="8">
    <source>
        <dbReference type="Proteomes" id="UP000195331"/>
    </source>
</evidence>
<dbReference type="GO" id="GO:0004312">
    <property type="term" value="F:fatty acid synthase activity"/>
    <property type="evidence" value="ECO:0007669"/>
    <property type="project" value="TreeGrafter"/>
</dbReference>
<evidence type="ECO:0000256" key="3">
    <source>
        <dbReference type="ARBA" id="ARBA00022679"/>
    </source>
</evidence>
<evidence type="ECO:0000256" key="1">
    <source>
        <dbReference type="ARBA" id="ARBA00022450"/>
    </source>
</evidence>
<keyword evidence="2" id="KW-0597">Phosphoprotein</keyword>
<accession>A0A1Y0C251</accession>
<dbReference type="InterPro" id="IPR036736">
    <property type="entry name" value="ACP-like_sf"/>
</dbReference>
<dbReference type="Gene3D" id="1.10.1200.10">
    <property type="entry name" value="ACP-like"/>
    <property type="match status" value="1"/>
</dbReference>
<dbReference type="SUPFAM" id="SSF55048">
    <property type="entry name" value="Probable ACP-binding domain of malonyl-CoA ACP transacylase"/>
    <property type="match status" value="1"/>
</dbReference>
<dbReference type="Gene3D" id="3.30.70.3290">
    <property type="match status" value="1"/>
</dbReference>
<evidence type="ECO:0000256" key="2">
    <source>
        <dbReference type="ARBA" id="ARBA00022553"/>
    </source>
</evidence>
<keyword evidence="1" id="KW-0596">Phosphopantetheine</keyword>
<dbReference type="PANTHER" id="PTHR43775:SF37">
    <property type="entry name" value="SI:DKEY-61P9.11"/>
    <property type="match status" value="1"/>
</dbReference>
<dbReference type="GO" id="GO:0005886">
    <property type="term" value="C:plasma membrane"/>
    <property type="evidence" value="ECO:0007669"/>
    <property type="project" value="TreeGrafter"/>
</dbReference>
<dbReference type="GO" id="GO:0031177">
    <property type="term" value="F:phosphopantetheine binding"/>
    <property type="evidence" value="ECO:0007669"/>
    <property type="project" value="InterPro"/>
</dbReference>
<dbReference type="InterPro" id="IPR057326">
    <property type="entry name" value="KR_dom"/>
</dbReference>
<dbReference type="SUPFAM" id="SSF47336">
    <property type="entry name" value="ACP-like"/>
    <property type="match status" value="1"/>
</dbReference>
<dbReference type="Pfam" id="PF00698">
    <property type="entry name" value="Acyl_transf_1"/>
    <property type="match status" value="1"/>
</dbReference>
<dbReference type="InterPro" id="IPR020806">
    <property type="entry name" value="PKS_PP-bd"/>
</dbReference>
<protein>
    <submittedName>
        <fullName evidence="7">Polyketide synthase</fullName>
    </submittedName>
</protein>
<dbReference type="GO" id="GO:0005737">
    <property type="term" value="C:cytoplasm"/>
    <property type="evidence" value="ECO:0007669"/>
    <property type="project" value="TreeGrafter"/>
</dbReference>
<dbReference type="InterPro" id="IPR014043">
    <property type="entry name" value="Acyl_transferase_dom"/>
</dbReference>
<dbReference type="InterPro" id="IPR006162">
    <property type="entry name" value="Ppantetheine_attach_site"/>
</dbReference>